<feature type="region of interest" description="Disordered" evidence="1">
    <location>
        <begin position="362"/>
        <end position="483"/>
    </location>
</feature>
<comment type="caution">
    <text evidence="4">The sequence shown here is derived from an EMBL/GenBank/DDBJ whole genome shotgun (WGS) entry which is preliminary data.</text>
</comment>
<feature type="region of interest" description="Disordered" evidence="1">
    <location>
        <begin position="310"/>
        <end position="350"/>
    </location>
</feature>
<evidence type="ECO:0000256" key="2">
    <source>
        <dbReference type="SAM" id="Phobius"/>
    </source>
</evidence>
<keyword evidence="2" id="KW-0472">Membrane</keyword>
<dbReference type="EMBL" id="ML978125">
    <property type="protein sequence ID" value="KAF2099837.1"/>
    <property type="molecule type" value="Genomic_DNA"/>
</dbReference>
<dbReference type="Proteomes" id="UP000799772">
    <property type="component" value="Unassembled WGS sequence"/>
</dbReference>
<protein>
    <recommendedName>
        <fullName evidence="6">Extracellular membrane protein CFEM domain-containing protein</fullName>
    </recommendedName>
</protein>
<feature type="signal peptide" evidence="3">
    <location>
        <begin position="1"/>
        <end position="39"/>
    </location>
</feature>
<evidence type="ECO:0000313" key="5">
    <source>
        <dbReference type="Proteomes" id="UP000799772"/>
    </source>
</evidence>
<feature type="compositionally biased region" description="Low complexity" evidence="1">
    <location>
        <begin position="363"/>
        <end position="373"/>
    </location>
</feature>
<reference evidence="4" key="1">
    <citation type="journal article" date="2020" name="Stud. Mycol.">
        <title>101 Dothideomycetes genomes: a test case for predicting lifestyles and emergence of pathogens.</title>
        <authorList>
            <person name="Haridas S."/>
            <person name="Albert R."/>
            <person name="Binder M."/>
            <person name="Bloem J."/>
            <person name="Labutti K."/>
            <person name="Salamov A."/>
            <person name="Andreopoulos B."/>
            <person name="Baker S."/>
            <person name="Barry K."/>
            <person name="Bills G."/>
            <person name="Bluhm B."/>
            <person name="Cannon C."/>
            <person name="Castanera R."/>
            <person name="Culley D."/>
            <person name="Daum C."/>
            <person name="Ezra D."/>
            <person name="Gonzalez J."/>
            <person name="Henrissat B."/>
            <person name="Kuo A."/>
            <person name="Liang C."/>
            <person name="Lipzen A."/>
            <person name="Lutzoni F."/>
            <person name="Magnuson J."/>
            <person name="Mondo S."/>
            <person name="Nolan M."/>
            <person name="Ohm R."/>
            <person name="Pangilinan J."/>
            <person name="Park H.-J."/>
            <person name="Ramirez L."/>
            <person name="Alfaro M."/>
            <person name="Sun H."/>
            <person name="Tritt A."/>
            <person name="Yoshinaga Y."/>
            <person name="Zwiers L.-H."/>
            <person name="Turgeon B."/>
            <person name="Goodwin S."/>
            <person name="Spatafora J."/>
            <person name="Crous P."/>
            <person name="Grigoriev I."/>
        </authorList>
    </citation>
    <scope>NUCLEOTIDE SEQUENCE</scope>
    <source>
        <strain evidence="4">CBS 133067</strain>
    </source>
</reference>
<keyword evidence="2" id="KW-0812">Transmembrane</keyword>
<accession>A0A9P4M9Y2</accession>
<keyword evidence="2" id="KW-1133">Transmembrane helix</keyword>
<sequence>MHLTPIAGRNYRCAGCHSFNCNILLLVLSFLSFLGQGTALSLENIPKFPSLGDLDSDCSAVYTQTIPDCLAQDFGQGAQSCSTQCVDGLGPIMSLFSQQCDLTKISGASALENLQPDQIVTYLCNNAENSPALVAATTATPSLLTTVQTLVTTQVILYTPTLSSPSPPPSTADSPQTVTSIRTSTVTANPALASYSSGLSSYSSMLSMMSEMSMMSMSMTTIIATTTQTQVLPLPDSVSSASGASFPSPYAAASSSSPTVPPGMAAMPKSAMRLSAGAIAGIVIGAVSLVALILIGAYLFIRRRRKRQREQQQANTSGVDPNAAEYFGPNPTNPFMSVRRNAPRIPRPDTGQWDWAAAVVAPSRNTSTSSRRNAVAAGPIPRNPFEDVSSSGSERSLGSDSQSMESEEWSQVSPRGTRIFDGESVVSRNFSRKGTSSSRSGSQGSRAASKSSRGGEKSTRDEDADLSRKSSVRVRRSQVELLQRDSLPENLGKLNRWLSLNRERERIGGWPLEATEGEKGTGA</sequence>
<feature type="compositionally biased region" description="Basic and acidic residues" evidence="1">
    <location>
        <begin position="453"/>
        <end position="468"/>
    </location>
</feature>
<feature type="compositionally biased region" description="Low complexity" evidence="1">
    <location>
        <begin position="389"/>
        <end position="403"/>
    </location>
</feature>
<evidence type="ECO:0000256" key="1">
    <source>
        <dbReference type="SAM" id="MobiDB-lite"/>
    </source>
</evidence>
<keyword evidence="5" id="KW-1185">Reference proteome</keyword>
<dbReference type="AlphaFoldDB" id="A0A9P4M9Y2"/>
<organism evidence="4 5">
    <name type="scientific">Rhizodiscina lignyota</name>
    <dbReference type="NCBI Taxonomy" id="1504668"/>
    <lineage>
        <taxon>Eukaryota</taxon>
        <taxon>Fungi</taxon>
        <taxon>Dikarya</taxon>
        <taxon>Ascomycota</taxon>
        <taxon>Pezizomycotina</taxon>
        <taxon>Dothideomycetes</taxon>
        <taxon>Pleosporomycetidae</taxon>
        <taxon>Aulographales</taxon>
        <taxon>Rhizodiscinaceae</taxon>
        <taxon>Rhizodiscina</taxon>
    </lineage>
</organism>
<evidence type="ECO:0000313" key="4">
    <source>
        <dbReference type="EMBL" id="KAF2099837.1"/>
    </source>
</evidence>
<feature type="chain" id="PRO_5040134595" description="Extracellular membrane protein CFEM domain-containing protein" evidence="3">
    <location>
        <begin position="40"/>
        <end position="523"/>
    </location>
</feature>
<feature type="compositionally biased region" description="Low complexity" evidence="1">
    <location>
        <begin position="432"/>
        <end position="452"/>
    </location>
</feature>
<evidence type="ECO:0000256" key="3">
    <source>
        <dbReference type="SAM" id="SignalP"/>
    </source>
</evidence>
<evidence type="ECO:0008006" key="6">
    <source>
        <dbReference type="Google" id="ProtNLM"/>
    </source>
</evidence>
<name>A0A9P4M9Y2_9PEZI</name>
<proteinExistence type="predicted"/>
<gene>
    <name evidence="4" type="ORF">NA57DRAFT_55776</name>
</gene>
<keyword evidence="3" id="KW-0732">Signal</keyword>
<feature type="transmembrane region" description="Helical" evidence="2">
    <location>
        <begin position="278"/>
        <end position="301"/>
    </location>
</feature>